<comment type="similarity">
    <text evidence="1">Belongs to the short-chain dehydrogenases/reductases (SDR) family.</text>
</comment>
<evidence type="ECO:0000313" key="3">
    <source>
        <dbReference type="EMBL" id="GAA2342167.1"/>
    </source>
</evidence>
<sequence length="170" mass="18235">MSPRSSNRRRAPPNRWFRAPATRCASTAAAGTWRASALITGGDSGIGRAVAVAFAKEGADVAINYFGESEDADAERIRALVREQGRRCYLFREVRSAAEALGGLDVLVDHAGLQSVQPDFADIGSEQFDRTFKVNVYAVFWMCHAALDHLGAGGRSSTPVRSTGCATTRA</sequence>
<dbReference type="InterPro" id="IPR036291">
    <property type="entry name" value="NAD(P)-bd_dom_sf"/>
</dbReference>
<dbReference type="PANTHER" id="PTHR48107">
    <property type="entry name" value="NADPH-DEPENDENT ALDEHYDE REDUCTASE-LIKE PROTEIN, CHLOROPLASTIC-RELATED"/>
    <property type="match status" value="1"/>
</dbReference>
<dbReference type="PANTHER" id="PTHR48107:SF16">
    <property type="entry name" value="NADPH-DEPENDENT ALDEHYDE REDUCTASE 1, CHLOROPLASTIC"/>
    <property type="match status" value="1"/>
</dbReference>
<evidence type="ECO:0008006" key="5">
    <source>
        <dbReference type="Google" id="ProtNLM"/>
    </source>
</evidence>
<evidence type="ECO:0000256" key="1">
    <source>
        <dbReference type="ARBA" id="ARBA00006484"/>
    </source>
</evidence>
<proteinExistence type="inferred from homology"/>
<keyword evidence="4" id="KW-1185">Reference proteome</keyword>
<evidence type="ECO:0000313" key="4">
    <source>
        <dbReference type="Proteomes" id="UP001501218"/>
    </source>
</evidence>
<keyword evidence="2" id="KW-0560">Oxidoreductase</keyword>
<dbReference type="Proteomes" id="UP001501218">
    <property type="component" value="Unassembled WGS sequence"/>
</dbReference>
<dbReference type="Gene3D" id="3.40.50.720">
    <property type="entry name" value="NAD(P)-binding Rossmann-like Domain"/>
    <property type="match status" value="1"/>
</dbReference>
<dbReference type="PRINTS" id="PR00081">
    <property type="entry name" value="GDHRDH"/>
</dbReference>
<dbReference type="InterPro" id="IPR002347">
    <property type="entry name" value="SDR_fam"/>
</dbReference>
<organism evidence="3 4">
    <name type="scientific">Saccharopolyspora halophila</name>
    <dbReference type="NCBI Taxonomy" id="405551"/>
    <lineage>
        <taxon>Bacteria</taxon>
        <taxon>Bacillati</taxon>
        <taxon>Actinomycetota</taxon>
        <taxon>Actinomycetes</taxon>
        <taxon>Pseudonocardiales</taxon>
        <taxon>Pseudonocardiaceae</taxon>
        <taxon>Saccharopolyspora</taxon>
    </lineage>
</organism>
<evidence type="ECO:0000256" key="2">
    <source>
        <dbReference type="ARBA" id="ARBA00023002"/>
    </source>
</evidence>
<name>A0ABP5SZB2_9PSEU</name>
<gene>
    <name evidence="3" type="ORF">GCM10009854_18430</name>
</gene>
<comment type="caution">
    <text evidence="3">The sequence shown here is derived from an EMBL/GenBank/DDBJ whole genome shotgun (WGS) entry which is preliminary data.</text>
</comment>
<dbReference type="EMBL" id="BAAARA010000004">
    <property type="protein sequence ID" value="GAA2342167.1"/>
    <property type="molecule type" value="Genomic_DNA"/>
</dbReference>
<protein>
    <recommendedName>
        <fullName evidence="5">SDR family NAD(P)-dependent oxidoreductase</fullName>
    </recommendedName>
</protein>
<dbReference type="SUPFAM" id="SSF51735">
    <property type="entry name" value="NAD(P)-binding Rossmann-fold domains"/>
    <property type="match status" value="1"/>
</dbReference>
<accession>A0ABP5SZB2</accession>
<dbReference type="Pfam" id="PF00106">
    <property type="entry name" value="adh_short"/>
    <property type="match status" value="1"/>
</dbReference>
<reference evidence="4" key="1">
    <citation type="journal article" date="2019" name="Int. J. Syst. Evol. Microbiol.">
        <title>The Global Catalogue of Microorganisms (GCM) 10K type strain sequencing project: providing services to taxonomists for standard genome sequencing and annotation.</title>
        <authorList>
            <consortium name="The Broad Institute Genomics Platform"/>
            <consortium name="The Broad Institute Genome Sequencing Center for Infectious Disease"/>
            <person name="Wu L."/>
            <person name="Ma J."/>
        </authorList>
    </citation>
    <scope>NUCLEOTIDE SEQUENCE [LARGE SCALE GENOMIC DNA]</scope>
    <source>
        <strain evidence="4">JCM 16221</strain>
    </source>
</reference>